<protein>
    <submittedName>
        <fullName evidence="1">Uncharacterized protein</fullName>
    </submittedName>
</protein>
<organism evidence="1 2">
    <name type="scientific">Ophiobolus disseminans</name>
    <dbReference type="NCBI Taxonomy" id="1469910"/>
    <lineage>
        <taxon>Eukaryota</taxon>
        <taxon>Fungi</taxon>
        <taxon>Dikarya</taxon>
        <taxon>Ascomycota</taxon>
        <taxon>Pezizomycotina</taxon>
        <taxon>Dothideomycetes</taxon>
        <taxon>Pleosporomycetidae</taxon>
        <taxon>Pleosporales</taxon>
        <taxon>Pleosporineae</taxon>
        <taxon>Phaeosphaeriaceae</taxon>
        <taxon>Ophiobolus</taxon>
    </lineage>
</organism>
<dbReference type="EMBL" id="MU006219">
    <property type="protein sequence ID" value="KAF2830735.1"/>
    <property type="molecule type" value="Genomic_DNA"/>
</dbReference>
<evidence type="ECO:0000313" key="1">
    <source>
        <dbReference type="EMBL" id="KAF2830735.1"/>
    </source>
</evidence>
<dbReference type="Proteomes" id="UP000799424">
    <property type="component" value="Unassembled WGS sequence"/>
</dbReference>
<gene>
    <name evidence="1" type="ORF">CC86DRAFT_402754</name>
</gene>
<keyword evidence="2" id="KW-1185">Reference proteome</keyword>
<dbReference type="SUPFAM" id="SSF140860">
    <property type="entry name" value="Pseudo ankyrin repeat-like"/>
    <property type="match status" value="1"/>
</dbReference>
<dbReference type="AlphaFoldDB" id="A0A6A7ADR5"/>
<evidence type="ECO:0000313" key="2">
    <source>
        <dbReference type="Proteomes" id="UP000799424"/>
    </source>
</evidence>
<proteinExistence type="predicted"/>
<name>A0A6A7ADR5_9PLEO</name>
<sequence>MSYRPMLSPIEEKKTINDHLAAAAAVGSVTAVEYYLLHRASLFPMYEASFGCAFRAAARTGQVTMIRRLLERLDYEINEIYQNSDARSLLLEMGQTLESNHLCRALDAAAPSRFRAVHLIIEHGVPIDSAVVSMCEDVSRQLLASPFEPHGDLPLPGSVKLVTDKTMSVIFLASETKKHLSIHEIRTEKYSRPGYNWGPRCLANLMQEVASGKRRVPNEPLPFRQLA</sequence>
<accession>A0A6A7ADR5</accession>
<reference evidence="1" key="1">
    <citation type="journal article" date="2020" name="Stud. Mycol.">
        <title>101 Dothideomycetes genomes: a test case for predicting lifestyles and emergence of pathogens.</title>
        <authorList>
            <person name="Haridas S."/>
            <person name="Albert R."/>
            <person name="Binder M."/>
            <person name="Bloem J."/>
            <person name="Labutti K."/>
            <person name="Salamov A."/>
            <person name="Andreopoulos B."/>
            <person name="Baker S."/>
            <person name="Barry K."/>
            <person name="Bills G."/>
            <person name="Bluhm B."/>
            <person name="Cannon C."/>
            <person name="Castanera R."/>
            <person name="Culley D."/>
            <person name="Daum C."/>
            <person name="Ezra D."/>
            <person name="Gonzalez J."/>
            <person name="Henrissat B."/>
            <person name="Kuo A."/>
            <person name="Liang C."/>
            <person name="Lipzen A."/>
            <person name="Lutzoni F."/>
            <person name="Magnuson J."/>
            <person name="Mondo S."/>
            <person name="Nolan M."/>
            <person name="Ohm R."/>
            <person name="Pangilinan J."/>
            <person name="Park H.-J."/>
            <person name="Ramirez L."/>
            <person name="Alfaro M."/>
            <person name="Sun H."/>
            <person name="Tritt A."/>
            <person name="Yoshinaga Y."/>
            <person name="Zwiers L.-H."/>
            <person name="Turgeon B."/>
            <person name="Goodwin S."/>
            <person name="Spatafora J."/>
            <person name="Crous P."/>
            <person name="Grigoriev I."/>
        </authorList>
    </citation>
    <scope>NUCLEOTIDE SEQUENCE</scope>
    <source>
        <strain evidence="1">CBS 113818</strain>
    </source>
</reference>